<dbReference type="STRING" id="349521.HCH_00122"/>
<evidence type="ECO:0000313" key="2">
    <source>
        <dbReference type="Proteomes" id="UP000000238"/>
    </source>
</evidence>
<reference evidence="1 2" key="1">
    <citation type="journal article" date="2005" name="Nucleic Acids Res.">
        <title>Genomic blueprint of Hahella chejuensis, a marine microbe producing an algicidal agent.</title>
        <authorList>
            <person name="Jeong H."/>
            <person name="Yim J.H."/>
            <person name="Lee C."/>
            <person name="Choi S.-H."/>
            <person name="Park Y.K."/>
            <person name="Yoon S.H."/>
            <person name="Hur C.-G."/>
            <person name="Kang H.-Y."/>
            <person name="Kim D."/>
            <person name="Lee H.H."/>
            <person name="Park K.H."/>
            <person name="Park S.-H."/>
            <person name="Park H.-S."/>
            <person name="Lee H.K."/>
            <person name="Oh T.K."/>
            <person name="Kim J.F."/>
        </authorList>
    </citation>
    <scope>NUCLEOTIDE SEQUENCE [LARGE SCALE GENOMIC DNA]</scope>
    <source>
        <strain evidence="1 2">KCTC 2396</strain>
    </source>
</reference>
<protein>
    <submittedName>
        <fullName evidence="1">Uncharacterized protein</fullName>
    </submittedName>
</protein>
<organism evidence="1 2">
    <name type="scientific">Hahella chejuensis (strain KCTC 2396)</name>
    <dbReference type="NCBI Taxonomy" id="349521"/>
    <lineage>
        <taxon>Bacteria</taxon>
        <taxon>Pseudomonadati</taxon>
        <taxon>Pseudomonadota</taxon>
        <taxon>Gammaproteobacteria</taxon>
        <taxon>Oceanospirillales</taxon>
        <taxon>Hahellaceae</taxon>
        <taxon>Hahella</taxon>
    </lineage>
</organism>
<evidence type="ECO:0000313" key="1">
    <source>
        <dbReference type="EMBL" id="ABC27042.1"/>
    </source>
</evidence>
<dbReference type="KEGG" id="hch:HCH_00122"/>
<proteinExistence type="predicted"/>
<sequence length="33" mass="3936">MLETAPVFFMRECLLSVFANGLEDYAILRRWRS</sequence>
<dbReference type="Proteomes" id="UP000000238">
    <property type="component" value="Chromosome"/>
</dbReference>
<keyword evidence="2" id="KW-1185">Reference proteome</keyword>
<name>Q2SQN2_HAHCH</name>
<dbReference type="HOGENOM" id="CLU_3382127_0_0_6"/>
<dbReference type="AlphaFoldDB" id="Q2SQN2"/>
<accession>Q2SQN2</accession>
<dbReference type="EMBL" id="CP000155">
    <property type="protein sequence ID" value="ABC27042.1"/>
    <property type="molecule type" value="Genomic_DNA"/>
</dbReference>
<gene>
    <name evidence="1" type="ordered locus">HCH_00122</name>
</gene>